<accession>M0NJ81</accession>
<evidence type="ECO:0000313" key="2">
    <source>
        <dbReference type="EMBL" id="EMA57164.1"/>
    </source>
</evidence>
<dbReference type="RefSeq" id="WP_008008233.1">
    <property type="nucleotide sequence ID" value="NZ_AOJG01000041.1"/>
</dbReference>
<feature type="compositionally biased region" description="Acidic residues" evidence="1">
    <location>
        <begin position="32"/>
        <end position="45"/>
    </location>
</feature>
<sequence length="235" mass="23312">MIADVTSGGGSTDDDDTDDGDVVDGGTVNLADEIEENEEEDDDDGGSSSGYVTITNDGTESTVNDADSSDGSDGSDTWGDDSDGSDGGDSFDTDSSSDNDGDDGDSWTDSGSGSGYTTITNDGTESTVNDTEPVQGDDSSDYEEAASEGIWGEGDGSAPDNASESTNADMEEQIDAALADQRAAFEEDIGALMESLPVPDQLGGSSGGGGLSPALGAVALLAVGGGALYVTQGGS</sequence>
<name>M0NJ81_9EURY</name>
<feature type="compositionally biased region" description="Polar residues" evidence="1">
    <location>
        <begin position="116"/>
        <end position="132"/>
    </location>
</feature>
<proteinExistence type="predicted"/>
<dbReference type="EMBL" id="AOJG01000041">
    <property type="protein sequence ID" value="EMA57164.1"/>
    <property type="molecule type" value="Genomic_DNA"/>
</dbReference>
<evidence type="ECO:0000256" key="1">
    <source>
        <dbReference type="SAM" id="MobiDB-lite"/>
    </source>
</evidence>
<protein>
    <submittedName>
        <fullName evidence="2">Uncharacterized protein</fullName>
    </submittedName>
</protein>
<feature type="region of interest" description="Disordered" evidence="1">
    <location>
        <begin position="1"/>
        <end position="171"/>
    </location>
</feature>
<gene>
    <name evidence="2" type="ORF">C469_15568</name>
</gene>
<feature type="compositionally biased region" description="Acidic residues" evidence="1">
    <location>
        <begin position="12"/>
        <end position="22"/>
    </location>
</feature>
<comment type="caution">
    <text evidence="2">The sequence shown here is derived from an EMBL/GenBank/DDBJ whole genome shotgun (WGS) entry which is preliminary data.</text>
</comment>
<dbReference type="OrthoDB" id="387109at2157"/>
<dbReference type="PATRIC" id="fig|1227482.3.peg.3146"/>
<evidence type="ECO:0000313" key="3">
    <source>
        <dbReference type="Proteomes" id="UP000011650"/>
    </source>
</evidence>
<reference evidence="2 3" key="1">
    <citation type="journal article" date="2014" name="PLoS Genet.">
        <title>Phylogenetically driven sequencing of extremely halophilic archaea reveals strategies for static and dynamic osmo-response.</title>
        <authorList>
            <person name="Becker E.A."/>
            <person name="Seitzer P.M."/>
            <person name="Tritt A."/>
            <person name="Larsen D."/>
            <person name="Krusor M."/>
            <person name="Yao A.I."/>
            <person name="Wu D."/>
            <person name="Madern D."/>
            <person name="Eisen J.A."/>
            <person name="Darling A.E."/>
            <person name="Facciotti M.T."/>
        </authorList>
    </citation>
    <scope>NUCLEOTIDE SEQUENCE [LARGE SCALE GENOMIC DNA]</scope>
    <source>
        <strain evidence="2 3">DSM 21995</strain>
    </source>
</reference>
<dbReference type="AlphaFoldDB" id="M0NJ81"/>
<dbReference type="Proteomes" id="UP000011650">
    <property type="component" value="Unassembled WGS sequence"/>
</dbReference>
<keyword evidence="3" id="KW-1185">Reference proteome</keyword>
<organism evidence="2 3">
    <name type="scientific">Halorubrum lipolyticum DSM 21995</name>
    <dbReference type="NCBI Taxonomy" id="1227482"/>
    <lineage>
        <taxon>Archaea</taxon>
        <taxon>Methanobacteriati</taxon>
        <taxon>Methanobacteriota</taxon>
        <taxon>Stenosarchaea group</taxon>
        <taxon>Halobacteria</taxon>
        <taxon>Halobacteriales</taxon>
        <taxon>Haloferacaceae</taxon>
        <taxon>Halorubrum</taxon>
    </lineage>
</organism>
<dbReference type="STRING" id="1227482.C469_15568"/>
<feature type="compositionally biased region" description="Polar residues" evidence="1">
    <location>
        <begin position="49"/>
        <end position="66"/>
    </location>
</feature>
<feature type="compositionally biased region" description="Acidic residues" evidence="1">
    <location>
        <begin position="78"/>
        <end position="106"/>
    </location>
</feature>